<evidence type="ECO:0000313" key="5">
    <source>
        <dbReference type="EMBL" id="QDX93668.1"/>
    </source>
</evidence>
<keyword evidence="2" id="KW-0547">Nucleotide-binding</keyword>
<protein>
    <recommendedName>
        <fullName evidence="7">SteA-like C-terminal domain-containing protein</fullName>
    </recommendedName>
</protein>
<reference evidence="5 6" key="1">
    <citation type="submission" date="2018-11" db="EMBL/GenBank/DDBJ databases">
        <title>Phylogenetic determinants of toxin gene distribution in genomes of Brevibacillus laterosporus.</title>
        <authorList>
            <person name="Glare T.R."/>
            <person name="Durrant A."/>
            <person name="Berry C."/>
            <person name="Palma L."/>
            <person name="Ormskirk M."/>
            <person name="Cox M.O."/>
        </authorList>
    </citation>
    <scope>NUCLEOTIDE SEQUENCE [LARGE SCALE GENOMIC DNA]</scope>
    <source>
        <strain evidence="5 6">1821L</strain>
    </source>
</reference>
<sequence>MRWNLGKSYSVHIKGILMSDSKTKWLCQRLKAGHIAMINHRNLDVTAAEELIASQVRAVINLAPFLTGDFLTEGAARLLQANIALFEIDSAMNVASDIQEFLEGEQVEIVNNCLYAIPSEKQKQTKIALRPFLMLDYEARAQQAINHEHKYYNQFLANTLTFAEQEKNLFTDELPLLPIRSSFTNRFVVLVNRGPSAQDDLQSLAFFIKKCRPILLAVDGGADVILRCGWTPDVILGDLDSVSDHALFSGADIILHAYQDGTAPGRNRLDRLGIPYYELPAPGTSEDVAMLVAYQGQATRIITIGSHTSMQDFLEKGRKGMASTFIIRTRIGHKLIDAKGMHYLIQQKEKFRPSVGTVIASSLGLISLLLFMHPTIRTVGHMLWSHVSRGMV</sequence>
<dbReference type="InterPro" id="IPR047795">
    <property type="entry name" value="Put_SteA-like"/>
</dbReference>
<dbReference type="GO" id="GO:0009229">
    <property type="term" value="P:thiamine diphosphate biosynthetic process"/>
    <property type="evidence" value="ECO:0007669"/>
    <property type="project" value="InterPro"/>
</dbReference>
<organism evidence="5 6">
    <name type="scientific">Brevibacillus laterosporus</name>
    <name type="common">Bacillus laterosporus</name>
    <dbReference type="NCBI Taxonomy" id="1465"/>
    <lineage>
        <taxon>Bacteria</taxon>
        <taxon>Bacillati</taxon>
        <taxon>Bacillota</taxon>
        <taxon>Bacilli</taxon>
        <taxon>Bacillales</taxon>
        <taxon>Paenibacillaceae</taxon>
        <taxon>Brevibacillus</taxon>
    </lineage>
</organism>
<keyword evidence="1" id="KW-0808">Transferase</keyword>
<dbReference type="NCBIfam" id="NF040608">
    <property type="entry name" value="division_SteA"/>
    <property type="match status" value="1"/>
</dbReference>
<dbReference type="GO" id="GO:0004788">
    <property type="term" value="F:thiamine diphosphokinase activity"/>
    <property type="evidence" value="ECO:0007669"/>
    <property type="project" value="InterPro"/>
</dbReference>
<name>A0A518V9J4_BRELA</name>
<keyword evidence="3" id="KW-0418">Kinase</keyword>
<dbReference type="InterPro" id="IPR036759">
    <property type="entry name" value="TPK_catalytic_sf"/>
</dbReference>
<keyword evidence="4" id="KW-0067">ATP-binding</keyword>
<evidence type="ECO:0000256" key="2">
    <source>
        <dbReference type="ARBA" id="ARBA00022741"/>
    </source>
</evidence>
<keyword evidence="6" id="KW-1185">Reference proteome</keyword>
<dbReference type="AlphaFoldDB" id="A0A518V9J4"/>
<dbReference type="EMBL" id="CP033464">
    <property type="protein sequence ID" value="QDX93668.1"/>
    <property type="molecule type" value="Genomic_DNA"/>
</dbReference>
<dbReference type="GO" id="GO:0016301">
    <property type="term" value="F:kinase activity"/>
    <property type="evidence" value="ECO:0007669"/>
    <property type="project" value="UniProtKB-KW"/>
</dbReference>
<dbReference type="Proteomes" id="UP000319432">
    <property type="component" value="Chromosome"/>
</dbReference>
<dbReference type="OrthoDB" id="9804377at2"/>
<evidence type="ECO:0000256" key="4">
    <source>
        <dbReference type="ARBA" id="ARBA00022840"/>
    </source>
</evidence>
<dbReference type="GO" id="GO:0005524">
    <property type="term" value="F:ATP binding"/>
    <property type="evidence" value="ECO:0007669"/>
    <property type="project" value="UniProtKB-KW"/>
</dbReference>
<gene>
    <name evidence="5" type="ORF">EEL30_16020</name>
</gene>
<accession>A0A518V9J4</accession>
<evidence type="ECO:0000256" key="3">
    <source>
        <dbReference type="ARBA" id="ARBA00022777"/>
    </source>
</evidence>
<dbReference type="Gene3D" id="3.40.50.10240">
    <property type="entry name" value="Thiamin pyrophosphokinase, catalytic domain"/>
    <property type="match status" value="1"/>
</dbReference>
<evidence type="ECO:0008006" key="7">
    <source>
        <dbReference type="Google" id="ProtNLM"/>
    </source>
</evidence>
<proteinExistence type="predicted"/>
<dbReference type="SUPFAM" id="SSF63999">
    <property type="entry name" value="Thiamin pyrophosphokinase, catalytic domain"/>
    <property type="match status" value="1"/>
</dbReference>
<evidence type="ECO:0000256" key="1">
    <source>
        <dbReference type="ARBA" id="ARBA00022679"/>
    </source>
</evidence>
<evidence type="ECO:0000313" key="6">
    <source>
        <dbReference type="Proteomes" id="UP000319432"/>
    </source>
</evidence>